<evidence type="ECO:0000313" key="1">
    <source>
        <dbReference type="EMBL" id="OQA61005.1"/>
    </source>
</evidence>
<comment type="caution">
    <text evidence="1">The sequence shown here is derived from an EMBL/GenBank/DDBJ whole genome shotgun (WGS) entry which is preliminary data.</text>
</comment>
<dbReference type="EMBL" id="MWBQ01000025">
    <property type="protein sequence ID" value="OQA61005.1"/>
    <property type="molecule type" value="Genomic_DNA"/>
</dbReference>
<name>A0A1V5T2J1_9BACT</name>
<dbReference type="PROSITE" id="PS51257">
    <property type="entry name" value="PROKAR_LIPOPROTEIN"/>
    <property type="match status" value="1"/>
</dbReference>
<reference evidence="1" key="1">
    <citation type="submission" date="2017-02" db="EMBL/GenBank/DDBJ databases">
        <title>Delving into the versatile metabolic prowess of the omnipresent phylum Bacteroidetes.</title>
        <authorList>
            <person name="Nobu M.K."/>
            <person name="Mei R."/>
            <person name="Narihiro T."/>
            <person name="Kuroda K."/>
            <person name="Liu W.-T."/>
        </authorList>
    </citation>
    <scope>NUCLEOTIDE SEQUENCE</scope>
    <source>
        <strain evidence="1">ADurb.Bin276</strain>
    </source>
</reference>
<gene>
    <name evidence="1" type="ORF">BWY41_00399</name>
</gene>
<proteinExistence type="predicted"/>
<organism evidence="1">
    <name type="scientific">Candidatus Atribacter allofermentans</name>
    <dbReference type="NCBI Taxonomy" id="1852833"/>
    <lineage>
        <taxon>Bacteria</taxon>
        <taxon>Pseudomonadati</taxon>
        <taxon>Atribacterota</taxon>
        <taxon>Atribacteria</taxon>
        <taxon>Atribacterales</taxon>
        <taxon>Atribacteraceae</taxon>
        <taxon>Atribacter</taxon>
    </lineage>
</organism>
<accession>A0A1V5T2J1</accession>
<dbReference type="Proteomes" id="UP000485569">
    <property type="component" value="Unassembled WGS sequence"/>
</dbReference>
<sequence>MKNLWILLLIFFLILSSGCQGNSSSYDQENQIIFFEYWEEFSSEVLSGVGSPPLMIDFPTYRYEAPSNSLISYLGIFGSLPENINPFEVPIILGNGFTLNGDAGSGATSSLKGIGDLPYYPGPPTPYFLADWNEKGSIHIKPLYMISFMDVSLKNPLPPEGAWVDPGNTLTFTNEEIQATAISTIRYTYKLTLKNYLVLRDHCLNSSW</sequence>
<evidence type="ECO:0008006" key="2">
    <source>
        <dbReference type="Google" id="ProtNLM"/>
    </source>
</evidence>
<dbReference type="AlphaFoldDB" id="A0A1V5T2J1"/>
<protein>
    <recommendedName>
        <fullName evidence="2">Lipoprotein</fullName>
    </recommendedName>
</protein>